<dbReference type="EMBL" id="CADEAL010000749">
    <property type="protein sequence ID" value="CAB1424726.1"/>
    <property type="molecule type" value="Genomic_DNA"/>
</dbReference>
<sequence>MISDRNRKTRALVWRGCKDSCDHVCGKGLIITLRKQQCGNLLVSSVPPSAEQRGVDQTVDLKNLYTFIPSV</sequence>
<proteinExistence type="predicted"/>
<organism evidence="1 2">
    <name type="scientific">Pleuronectes platessa</name>
    <name type="common">European plaice</name>
    <dbReference type="NCBI Taxonomy" id="8262"/>
    <lineage>
        <taxon>Eukaryota</taxon>
        <taxon>Metazoa</taxon>
        <taxon>Chordata</taxon>
        <taxon>Craniata</taxon>
        <taxon>Vertebrata</taxon>
        <taxon>Euteleostomi</taxon>
        <taxon>Actinopterygii</taxon>
        <taxon>Neopterygii</taxon>
        <taxon>Teleostei</taxon>
        <taxon>Neoteleostei</taxon>
        <taxon>Acanthomorphata</taxon>
        <taxon>Carangaria</taxon>
        <taxon>Pleuronectiformes</taxon>
        <taxon>Pleuronectoidei</taxon>
        <taxon>Pleuronectidae</taxon>
        <taxon>Pleuronectes</taxon>
    </lineage>
</organism>
<accession>A0A9N7YGI7</accession>
<dbReference type="Proteomes" id="UP001153269">
    <property type="component" value="Unassembled WGS sequence"/>
</dbReference>
<name>A0A9N7YGI7_PLEPL</name>
<evidence type="ECO:0000313" key="1">
    <source>
        <dbReference type="EMBL" id="CAB1424726.1"/>
    </source>
</evidence>
<comment type="caution">
    <text evidence="1">The sequence shown here is derived from an EMBL/GenBank/DDBJ whole genome shotgun (WGS) entry which is preliminary data.</text>
</comment>
<gene>
    <name evidence="1" type="ORF">PLEPLA_LOCUS12654</name>
</gene>
<keyword evidence="2" id="KW-1185">Reference proteome</keyword>
<reference evidence="1" key="1">
    <citation type="submission" date="2020-03" db="EMBL/GenBank/DDBJ databases">
        <authorList>
            <person name="Weist P."/>
        </authorList>
    </citation>
    <scope>NUCLEOTIDE SEQUENCE</scope>
</reference>
<evidence type="ECO:0000313" key="2">
    <source>
        <dbReference type="Proteomes" id="UP001153269"/>
    </source>
</evidence>
<dbReference type="AlphaFoldDB" id="A0A9N7YGI7"/>
<protein>
    <submittedName>
        <fullName evidence="1">Uncharacterized protein</fullName>
    </submittedName>
</protein>